<feature type="transmembrane region" description="Helical" evidence="8">
    <location>
        <begin position="31"/>
        <end position="51"/>
    </location>
</feature>
<feature type="compositionally biased region" description="Basic and acidic residues" evidence="7">
    <location>
        <begin position="1"/>
        <end position="16"/>
    </location>
</feature>
<dbReference type="NCBIfam" id="NF038091">
    <property type="entry name" value="T4SS_VirB10"/>
    <property type="match status" value="1"/>
</dbReference>
<organism evidence="9 10">
    <name type="scientific">Bartonella grahamii</name>
    <dbReference type="NCBI Taxonomy" id="33045"/>
    <lineage>
        <taxon>Bacteria</taxon>
        <taxon>Pseudomonadati</taxon>
        <taxon>Pseudomonadota</taxon>
        <taxon>Alphaproteobacteria</taxon>
        <taxon>Hyphomicrobiales</taxon>
        <taxon>Bartonellaceae</taxon>
        <taxon>Bartonella</taxon>
    </lineage>
</organism>
<keyword evidence="3" id="KW-1003">Cell membrane</keyword>
<dbReference type="Gene3D" id="2.40.128.260">
    <property type="entry name" value="Type IV secretion system, VirB10/TraB/TrbI"/>
    <property type="match status" value="2"/>
</dbReference>
<evidence type="ECO:0000313" key="10">
    <source>
        <dbReference type="Proteomes" id="UP000253846"/>
    </source>
</evidence>
<evidence type="ECO:0000256" key="5">
    <source>
        <dbReference type="ARBA" id="ARBA00022989"/>
    </source>
</evidence>
<keyword evidence="6 8" id="KW-0472">Membrane</keyword>
<dbReference type="CDD" id="cd16429">
    <property type="entry name" value="VirB10"/>
    <property type="match status" value="1"/>
</dbReference>
<evidence type="ECO:0000313" key="9">
    <source>
        <dbReference type="EMBL" id="SSZ39178.1"/>
    </source>
</evidence>
<reference evidence="9 10" key="1">
    <citation type="submission" date="2018-06" db="EMBL/GenBank/DDBJ databases">
        <authorList>
            <consortium name="Pathogen Informatics"/>
            <person name="Doyle S."/>
        </authorList>
    </citation>
    <scope>NUCLEOTIDE SEQUENCE [LARGE SCALE GENOMIC DNA]</scope>
    <source>
        <strain evidence="9 10">NCTC12860</strain>
    </source>
</reference>
<keyword evidence="4 8" id="KW-0812">Transmembrane</keyword>
<dbReference type="InterPro" id="IPR047695">
    <property type="entry name" value="T4SS_VirB10/PtlG"/>
</dbReference>
<evidence type="ECO:0000256" key="6">
    <source>
        <dbReference type="ARBA" id="ARBA00023136"/>
    </source>
</evidence>
<evidence type="ECO:0000256" key="3">
    <source>
        <dbReference type="ARBA" id="ARBA00022475"/>
    </source>
</evidence>
<name>A0A336NA31_BARGR</name>
<evidence type="ECO:0000256" key="8">
    <source>
        <dbReference type="SAM" id="Phobius"/>
    </source>
</evidence>
<evidence type="ECO:0000256" key="1">
    <source>
        <dbReference type="ARBA" id="ARBA00004162"/>
    </source>
</evidence>
<proteinExistence type="inferred from homology"/>
<dbReference type="RefSeq" id="WP_015856712.1">
    <property type="nucleotide sequence ID" value="NZ_CACVBG010000008.1"/>
</dbReference>
<dbReference type="InterPro" id="IPR005498">
    <property type="entry name" value="T4SS_VirB10/TraB/TrbI"/>
</dbReference>
<evidence type="ECO:0000256" key="2">
    <source>
        <dbReference type="ARBA" id="ARBA00010265"/>
    </source>
</evidence>
<feature type="region of interest" description="Disordered" evidence="7">
    <location>
        <begin position="1"/>
        <end position="23"/>
    </location>
</feature>
<evidence type="ECO:0000256" key="4">
    <source>
        <dbReference type="ARBA" id="ARBA00022692"/>
    </source>
</evidence>
<accession>A0A336NA31</accession>
<dbReference type="EMBL" id="UFTD01000001">
    <property type="protein sequence ID" value="SSZ39178.1"/>
    <property type="molecule type" value="Genomic_DNA"/>
</dbReference>
<dbReference type="Proteomes" id="UP000253846">
    <property type="component" value="Unassembled WGS sequence"/>
</dbReference>
<sequence>MNNTVDEKSINDRDTIKNAQGKSQQNNVGKAIALIILFSVCLYLAYSTLVTEKKQPIESSKEGKVIKQTELFRPAKPTPSPLEQPQRNNALLPKVELPTPNINQLNSDDSLLEAAQRAPVLAYANTQQGKIDSQTNNGILPHQLESKPDETTQRFNHLLKPTVLEGIRASTLGNRNYIIAMGTSIPCILETAINSDQQGFASCIVSRDILSDNGRVVLLDKGTQIVGEYRAGLKKGQTRLFVLWNRAKTPNGIIISLASPATDSLGRSGIDGDIDNHWLERIGSALLVSLIKDATNYANKRLAKKQEKEETETLSSGQNIANILVENYANIPPTLSKNQGEMVNIFVARDLDFSSVYKLKVIENKKQITNRAVSRNFYKNSVIPLK</sequence>
<comment type="subcellular location">
    <subcellularLocation>
        <location evidence="1">Cell membrane</location>
        <topology evidence="1">Single-pass membrane protein</topology>
    </subcellularLocation>
</comment>
<protein>
    <submittedName>
        <fullName evidence="9">Type IV secretion system protein virB10</fullName>
    </submittedName>
</protein>
<dbReference type="AlphaFoldDB" id="A0A336NA31"/>
<dbReference type="GO" id="GO:0005886">
    <property type="term" value="C:plasma membrane"/>
    <property type="evidence" value="ECO:0007669"/>
    <property type="project" value="UniProtKB-SubCell"/>
</dbReference>
<dbReference type="InterPro" id="IPR042217">
    <property type="entry name" value="T4SS_VirB10/TrbI"/>
</dbReference>
<evidence type="ECO:0000256" key="7">
    <source>
        <dbReference type="SAM" id="MobiDB-lite"/>
    </source>
</evidence>
<keyword evidence="5 8" id="KW-1133">Transmembrane helix</keyword>
<dbReference type="OMA" id="VVIRQAT"/>
<comment type="similarity">
    <text evidence="2">Belongs to the TrbI/VirB10 family.</text>
</comment>
<dbReference type="Pfam" id="PF03743">
    <property type="entry name" value="TrbI"/>
    <property type="match status" value="1"/>
</dbReference>
<gene>
    <name evidence="9" type="ORF">NCTC12860_00374</name>
</gene>